<comment type="caution">
    <text evidence="1">The sequence shown here is derived from an EMBL/GenBank/DDBJ whole genome shotgun (WGS) entry which is preliminary data.</text>
</comment>
<dbReference type="AlphaFoldDB" id="A0A9X3BXR3"/>
<protein>
    <submittedName>
        <fullName evidence="1">DUF6452 family protein</fullName>
    </submittedName>
</protein>
<dbReference type="Pfam" id="PF20050">
    <property type="entry name" value="DUF6452"/>
    <property type="match status" value="1"/>
</dbReference>
<proteinExistence type="predicted"/>
<dbReference type="InterPro" id="IPR045607">
    <property type="entry name" value="DUF6452"/>
</dbReference>
<dbReference type="EMBL" id="JAOZEW010000003">
    <property type="protein sequence ID" value="MCV9926891.1"/>
    <property type="molecule type" value="Genomic_DNA"/>
</dbReference>
<name>A0A9X3BXR3_9FLAO</name>
<dbReference type="PROSITE" id="PS51257">
    <property type="entry name" value="PROKAR_LIPOPROTEIN"/>
    <property type="match status" value="1"/>
</dbReference>
<sequence length="179" mass="20383">MKKILFIIIAVAFTFSGCEKDDICDANTPTTPRLVISFFDISNPSVPKNVRNLKVIGEGMTEGIVFNENAIDELKYITNGNTISIPLKTDATSTTYKFILNYNDPNTALINEDRLRFNYTHQNIFVSRACGFKTTFNLTPLAPFVLTDSDNQEGFWMQFIEVEDTNIELENETHVKIYF</sequence>
<keyword evidence="2" id="KW-1185">Reference proteome</keyword>
<accession>A0A9X3BXR3</accession>
<organism evidence="1 2">
    <name type="scientific">Flavobacterium shii</name>
    <dbReference type="NCBI Taxonomy" id="2987687"/>
    <lineage>
        <taxon>Bacteria</taxon>
        <taxon>Pseudomonadati</taxon>
        <taxon>Bacteroidota</taxon>
        <taxon>Flavobacteriia</taxon>
        <taxon>Flavobacteriales</taxon>
        <taxon>Flavobacteriaceae</taxon>
        <taxon>Flavobacterium</taxon>
    </lineage>
</organism>
<gene>
    <name evidence="1" type="ORF">OIU83_04480</name>
</gene>
<dbReference type="Proteomes" id="UP001151079">
    <property type="component" value="Unassembled WGS sequence"/>
</dbReference>
<evidence type="ECO:0000313" key="1">
    <source>
        <dbReference type="EMBL" id="MCV9926891.1"/>
    </source>
</evidence>
<dbReference type="RefSeq" id="WP_264205070.1">
    <property type="nucleotide sequence ID" value="NZ_JAOZEW010000003.1"/>
</dbReference>
<evidence type="ECO:0000313" key="2">
    <source>
        <dbReference type="Proteomes" id="UP001151079"/>
    </source>
</evidence>
<reference evidence="1" key="1">
    <citation type="submission" date="2022-10" db="EMBL/GenBank/DDBJ databases">
        <title>Two novel species of Flavobacterium.</title>
        <authorList>
            <person name="Liu Q."/>
            <person name="Xin Y.-H."/>
        </authorList>
    </citation>
    <scope>NUCLEOTIDE SEQUENCE</scope>
    <source>
        <strain evidence="1">LS1R49</strain>
    </source>
</reference>